<name>A0ABY6HPB2_9ARCH</name>
<feature type="domain" description="Cysteine-rich" evidence="2">
    <location>
        <begin position="148"/>
        <end position="238"/>
    </location>
</feature>
<dbReference type="EMBL" id="CP104013">
    <property type="protein sequence ID" value="UYP45355.1"/>
    <property type="molecule type" value="Genomic_DNA"/>
</dbReference>
<dbReference type="PANTHER" id="PTHR42947:SF1">
    <property type="entry name" value="COB--COM HETERODISULFIDE REDUCTASE SUBUNIT B 1"/>
    <property type="match status" value="1"/>
</dbReference>
<evidence type="ECO:0000313" key="4">
    <source>
        <dbReference type="Proteomes" id="UP001208689"/>
    </source>
</evidence>
<sequence>MAEYKLFPGCLMTNRLPFLEASAKVVFDELGLVTSPGEFSCCPNPVGLRFVDQKTWASLAARNISVAEKENKDIMSLCNGCAQSMIVADHEMKHDAVLKKGVNEILAKVGKEYNGTINIKHFVRVLVEEVGLEAIKAKITHPLTGLKVACHPGCHYARPSHILKVEEDPMDLKYLHQLVEVTGATAVSFAEENLCCGNVVRNSDVNTANIMLKSKIDGAKRADADCLTVNCPSCFQQFDSEQPKLKALAAEGEEYKFPIFYITELLALAMGKDPKSLGLNFHRNKGKEALAKVNL</sequence>
<dbReference type="Gene3D" id="1.20.1050.140">
    <property type="match status" value="1"/>
</dbReference>
<dbReference type="Gene3D" id="3.40.50.11810">
    <property type="match status" value="1"/>
</dbReference>
<dbReference type="GO" id="GO:0016491">
    <property type="term" value="F:oxidoreductase activity"/>
    <property type="evidence" value="ECO:0007669"/>
    <property type="project" value="UniProtKB-KW"/>
</dbReference>
<reference evidence="3" key="1">
    <citation type="submission" date="2022-09" db="EMBL/GenBank/DDBJ databases">
        <title>Actin cytoskeleton and complex cell architecture in an #Asgard archaeon.</title>
        <authorList>
            <person name="Ponce Toledo R.I."/>
            <person name="Schleper C."/>
            <person name="Rodrigues Oliveira T."/>
            <person name="Wollweber F."/>
            <person name="Xu J."/>
            <person name="Rittmann S."/>
            <person name="Klingl A."/>
            <person name="Pilhofer M."/>
        </authorList>
    </citation>
    <scope>NUCLEOTIDE SEQUENCE</scope>
    <source>
        <strain evidence="3">B-35</strain>
    </source>
</reference>
<dbReference type="InterPro" id="IPR004017">
    <property type="entry name" value="Cys_rich_dom"/>
</dbReference>
<dbReference type="InterPro" id="IPR051278">
    <property type="entry name" value="HdrB/HdrD_reductase"/>
</dbReference>
<evidence type="ECO:0000313" key="3">
    <source>
        <dbReference type="EMBL" id="UYP45355.1"/>
    </source>
</evidence>
<dbReference type="PANTHER" id="PTHR42947">
    <property type="entry name" value="COB--COM HETERODISULFIDE REDUCTASE SUBUNIT B 1"/>
    <property type="match status" value="1"/>
</dbReference>
<proteinExistence type="predicted"/>
<evidence type="ECO:0000256" key="1">
    <source>
        <dbReference type="ARBA" id="ARBA00023002"/>
    </source>
</evidence>
<keyword evidence="1 3" id="KW-0560">Oxidoreductase</keyword>
<dbReference type="Pfam" id="PF02754">
    <property type="entry name" value="CCG"/>
    <property type="match status" value="2"/>
</dbReference>
<gene>
    <name evidence="3" type="ORF">NEF87_001640</name>
</gene>
<keyword evidence="4" id="KW-1185">Reference proteome</keyword>
<feature type="domain" description="Cysteine-rich" evidence="2">
    <location>
        <begin position="5"/>
        <end position="83"/>
    </location>
</feature>
<accession>A0ABY6HPB2</accession>
<dbReference type="Proteomes" id="UP001208689">
    <property type="component" value="Chromosome"/>
</dbReference>
<protein>
    <submittedName>
        <fullName evidence="3">H(2):CoB-CoM heterodisulfide,ferredoxin reductase subunit B</fullName>
        <ecNumber evidence="3">1.8.98.5</ecNumber>
    </submittedName>
</protein>
<dbReference type="EC" id="1.8.98.5" evidence="3"/>
<evidence type="ECO:0000259" key="2">
    <source>
        <dbReference type="Pfam" id="PF02754"/>
    </source>
</evidence>
<organism evidence="3 4">
    <name type="scientific">Candidatus Lokiarchaeum ossiferum</name>
    <dbReference type="NCBI Taxonomy" id="2951803"/>
    <lineage>
        <taxon>Archaea</taxon>
        <taxon>Promethearchaeati</taxon>
        <taxon>Promethearchaeota</taxon>
        <taxon>Promethearchaeia</taxon>
        <taxon>Promethearchaeales</taxon>
        <taxon>Promethearchaeaceae</taxon>
        <taxon>Candidatus Lokiarchaeum</taxon>
    </lineage>
</organism>